<evidence type="ECO:0000313" key="1">
    <source>
        <dbReference type="EMBL" id="MCY9528975.1"/>
    </source>
</evidence>
<comment type="caution">
    <text evidence="1">The sequence shown here is derived from an EMBL/GenBank/DDBJ whole genome shotgun (WGS) entry which is preliminary data.</text>
</comment>
<accession>A0ABT4E5G6</accession>
<sequence>MDQYKFSPEHNQMIVDAIVVGYRDYIEHRKERKSKMRISSAFSWTKGNFIESKLAEECLDHGFTYKKSKAGLTWDYLQFVHGDSKILFLIKNAAYFNDDCFSQAMLPNQSGKRGPRRTYLHELSKINTSLTFPSTQQASIGGKITKRYEQISWFIAENEVKDELEKFTSSYNQFHILTYRLDDAFQISEIMHYLPNPNDNVAYLVEDLSDLISGAELTEEDRDVVAPDMNDEVMDPAAFDIGIFDEEQQKL</sequence>
<protein>
    <submittedName>
        <fullName evidence="1">Uncharacterized protein</fullName>
    </submittedName>
</protein>
<organism evidence="1 2">
    <name type="scientific">Paenibacillus alvei</name>
    <name type="common">Bacillus alvei</name>
    <dbReference type="NCBI Taxonomy" id="44250"/>
    <lineage>
        <taxon>Bacteria</taxon>
        <taxon>Bacillati</taxon>
        <taxon>Bacillota</taxon>
        <taxon>Bacilli</taxon>
        <taxon>Bacillales</taxon>
        <taxon>Paenibacillaceae</taxon>
        <taxon>Paenibacillus</taxon>
    </lineage>
</organism>
<evidence type="ECO:0000313" key="2">
    <source>
        <dbReference type="Proteomes" id="UP001527090"/>
    </source>
</evidence>
<reference evidence="1 2" key="1">
    <citation type="submission" date="2022-05" db="EMBL/GenBank/DDBJ databases">
        <title>Genome Sequencing of Bee-Associated Microbes.</title>
        <authorList>
            <person name="Dunlap C."/>
        </authorList>
    </citation>
    <scope>NUCLEOTIDE SEQUENCE [LARGE SCALE GENOMIC DNA]</scope>
    <source>
        <strain evidence="1 2">NRRL NRS-750</strain>
    </source>
</reference>
<gene>
    <name evidence="1" type="ORF">M5X04_06390</name>
</gene>
<keyword evidence="2" id="KW-1185">Reference proteome</keyword>
<proteinExistence type="predicted"/>
<dbReference type="Proteomes" id="UP001527090">
    <property type="component" value="Unassembled WGS sequence"/>
</dbReference>
<dbReference type="EMBL" id="JAMDLY010000006">
    <property type="protein sequence ID" value="MCY9528975.1"/>
    <property type="molecule type" value="Genomic_DNA"/>
</dbReference>
<dbReference type="RefSeq" id="WP_021257458.1">
    <property type="nucleotide sequence ID" value="NZ_JAMDLY010000006.1"/>
</dbReference>
<name>A0ABT4E5G6_PAEAL</name>